<dbReference type="PANTHER" id="PTHR22753:SF14">
    <property type="entry name" value="MONOACYLGLYCEROL_DIACYLGLYCEROL O-ACYLTRANSFERASE"/>
    <property type="match status" value="1"/>
</dbReference>
<dbReference type="Gene3D" id="3.40.50.1820">
    <property type="entry name" value="alpha/beta hydrolase"/>
    <property type="match status" value="1"/>
</dbReference>
<dbReference type="InterPro" id="IPR029058">
    <property type="entry name" value="AB_hydrolase_fold"/>
</dbReference>
<reference evidence="1 2" key="1">
    <citation type="submission" date="2024-02" db="EMBL/GenBank/DDBJ databases">
        <authorList>
            <person name="Vignale AGUSTIN F."/>
            <person name="Sosa J E."/>
            <person name="Modenutti C."/>
        </authorList>
    </citation>
    <scope>NUCLEOTIDE SEQUENCE [LARGE SCALE GENOMIC DNA]</scope>
</reference>
<evidence type="ECO:0000313" key="2">
    <source>
        <dbReference type="Proteomes" id="UP001642360"/>
    </source>
</evidence>
<comment type="caution">
    <text evidence="1">The sequence shown here is derived from an EMBL/GenBank/DDBJ whole genome shotgun (WGS) entry which is preliminary data.</text>
</comment>
<protein>
    <submittedName>
        <fullName evidence="1">Uncharacterized protein</fullName>
    </submittedName>
</protein>
<name>A0ABC8QX45_9AQUA</name>
<dbReference type="AlphaFoldDB" id="A0ABC8QX45"/>
<evidence type="ECO:0000313" key="1">
    <source>
        <dbReference type="EMBL" id="CAK9137065.1"/>
    </source>
</evidence>
<dbReference type="SUPFAM" id="SSF53474">
    <property type="entry name" value="alpha/beta-Hydrolases"/>
    <property type="match status" value="1"/>
</dbReference>
<gene>
    <name evidence="1" type="ORF">ILEXP_LOCUS4087</name>
</gene>
<sequence length="126" mass="13939">MEMVNIRTMLSPARMLEQLYGSLTAMLPRLSGSADIIPKDSLLWKLKLLKSAADYANSRLHAVTAEVLVLASGKDNVLPSRDEARRLSSVLQNCKIRYFKDNGHSILLVVASMEKASELLAVENIL</sequence>
<dbReference type="Proteomes" id="UP001642360">
    <property type="component" value="Unassembled WGS sequence"/>
</dbReference>
<accession>A0ABC8QX45</accession>
<organism evidence="1 2">
    <name type="scientific">Ilex paraguariensis</name>
    <name type="common">yerba mate</name>
    <dbReference type="NCBI Taxonomy" id="185542"/>
    <lineage>
        <taxon>Eukaryota</taxon>
        <taxon>Viridiplantae</taxon>
        <taxon>Streptophyta</taxon>
        <taxon>Embryophyta</taxon>
        <taxon>Tracheophyta</taxon>
        <taxon>Spermatophyta</taxon>
        <taxon>Magnoliopsida</taxon>
        <taxon>eudicotyledons</taxon>
        <taxon>Gunneridae</taxon>
        <taxon>Pentapetalae</taxon>
        <taxon>asterids</taxon>
        <taxon>campanulids</taxon>
        <taxon>Aquifoliales</taxon>
        <taxon>Aquifoliaceae</taxon>
        <taxon>Ilex</taxon>
    </lineage>
</organism>
<keyword evidence="2" id="KW-1185">Reference proteome</keyword>
<dbReference type="PANTHER" id="PTHR22753">
    <property type="entry name" value="TRANSMEMBRANE PROTEIN 68"/>
    <property type="match status" value="1"/>
</dbReference>
<proteinExistence type="predicted"/>
<dbReference type="EMBL" id="CAUOFW020000801">
    <property type="protein sequence ID" value="CAK9137065.1"/>
    <property type="molecule type" value="Genomic_DNA"/>
</dbReference>